<dbReference type="RefSeq" id="WP_139081447.1">
    <property type="nucleotide sequence ID" value="NZ_VDFV01000010.1"/>
</dbReference>
<comment type="caution">
    <text evidence="2">The sequence shown here is derived from an EMBL/GenBank/DDBJ whole genome shotgun (WGS) entry which is preliminary data.</text>
</comment>
<dbReference type="OrthoDB" id="9806130at2"/>
<evidence type="ECO:0000313" key="3">
    <source>
        <dbReference type="Proteomes" id="UP000305709"/>
    </source>
</evidence>
<evidence type="ECO:0000259" key="1">
    <source>
        <dbReference type="Pfam" id="PF05227"/>
    </source>
</evidence>
<evidence type="ECO:0000313" key="2">
    <source>
        <dbReference type="EMBL" id="TNC72017.1"/>
    </source>
</evidence>
<protein>
    <recommendedName>
        <fullName evidence="1">CHASE3 domain-containing protein</fullName>
    </recommendedName>
</protein>
<name>A0A5C4NH52_9RHOB</name>
<proteinExistence type="predicted"/>
<gene>
    <name evidence="2" type="ORF">FHG71_09800</name>
</gene>
<dbReference type="AlphaFoldDB" id="A0A5C4NH52"/>
<dbReference type="Pfam" id="PF05227">
    <property type="entry name" value="CHASE3"/>
    <property type="match status" value="1"/>
</dbReference>
<keyword evidence="3" id="KW-1185">Reference proteome</keyword>
<feature type="domain" description="CHASE3" evidence="1">
    <location>
        <begin position="52"/>
        <end position="180"/>
    </location>
</feature>
<dbReference type="EMBL" id="VDFV01000010">
    <property type="protein sequence ID" value="TNC72017.1"/>
    <property type="molecule type" value="Genomic_DNA"/>
</dbReference>
<dbReference type="Proteomes" id="UP000305709">
    <property type="component" value="Unassembled WGS sequence"/>
</dbReference>
<accession>A0A5C4NH52</accession>
<sequence>MASARLKGRAGPARSAPILASLIGVLVLLLSLVWNAVASDRVRAEAERARLHGVEVIVDAQRALSALQSAETGQRGFLLTGDSEYLDFYYAGMVEVGRHLHELDEMTSGDPVQNGRILALSRLAQRRVALLDQTVQLWQAERQAEALAIINTNEGREAMIRARALIASLIGEEERTLARRGDAADRAEARARWAL</sequence>
<reference evidence="2 3" key="1">
    <citation type="submission" date="2019-06" db="EMBL/GenBank/DDBJ databases">
        <authorList>
            <person name="Jiang L."/>
        </authorList>
    </citation>
    <scope>NUCLEOTIDE SEQUENCE [LARGE SCALE GENOMIC DNA]</scope>
    <source>
        <strain evidence="2 3">YIM 48858</strain>
    </source>
</reference>
<dbReference type="CDD" id="cd19410">
    <property type="entry name" value="HK9-like_sensor"/>
    <property type="match status" value="1"/>
</dbReference>
<organism evidence="2 3">
    <name type="scientific">Rubellimicrobium roseum</name>
    <dbReference type="NCBI Taxonomy" id="687525"/>
    <lineage>
        <taxon>Bacteria</taxon>
        <taxon>Pseudomonadati</taxon>
        <taxon>Pseudomonadota</taxon>
        <taxon>Alphaproteobacteria</taxon>
        <taxon>Rhodobacterales</taxon>
        <taxon>Roseobacteraceae</taxon>
        <taxon>Rubellimicrobium</taxon>
    </lineage>
</organism>
<dbReference type="InterPro" id="IPR007891">
    <property type="entry name" value="CHASE3"/>
</dbReference>